<evidence type="ECO:0000313" key="7">
    <source>
        <dbReference type="EMBL" id="MFC4635731.1"/>
    </source>
</evidence>
<dbReference type="EMBL" id="JBHSFV010000012">
    <property type="protein sequence ID" value="MFC4635731.1"/>
    <property type="molecule type" value="Genomic_DNA"/>
</dbReference>
<dbReference type="PANTHER" id="PTHR18945">
    <property type="entry name" value="NEUROTRANSMITTER GATED ION CHANNEL"/>
    <property type="match status" value="1"/>
</dbReference>
<dbReference type="RefSeq" id="WP_379981241.1">
    <property type="nucleotide sequence ID" value="NZ_JBHSFV010000012.1"/>
</dbReference>
<protein>
    <recommendedName>
        <fullName evidence="6">Neurotransmitter-gated ion-channel ligand-binding domain-containing protein</fullName>
    </recommendedName>
</protein>
<sequence length="367" mass="43023">MLRKIKVCKVYNSAINYIRLFVLVCVLLLAPSFLYGQQGIQQHSGADPVKVSATLYINKIYNIDSVNETYQIDGYMYYSWIDERVVFSAEDSLAESMIYENERAKELMKNDFWIPAFELINVQGSKEDPNIRIEIHRDHKIEYVERFFDTFSTDMDYQKFPFDSQTFKVEIEAFSYDQSQLIFTNSELFPKLDNENLSGIISEDWKITNLKDAITTNSFEFPNNESEAQKTYSRVIFMVEAERIYGYYLWQVLFPLMIIILSSFSIFWIKEFSAQIGVGFTLMLTVVAFNFYSASILPKLPYNTFIEYVIIVGYIFIFLGIIAVILHHRLNSTNEVKDKIKLLKHCRYGFPVTYTLIMMILFINKVL</sequence>
<evidence type="ECO:0000259" key="6">
    <source>
        <dbReference type="Pfam" id="PF02931"/>
    </source>
</evidence>
<dbReference type="InterPro" id="IPR006201">
    <property type="entry name" value="Neur_channel"/>
</dbReference>
<dbReference type="InterPro" id="IPR038050">
    <property type="entry name" value="Neuro_actylchol_rec"/>
</dbReference>
<dbReference type="Gene3D" id="1.20.58.390">
    <property type="entry name" value="Neurotransmitter-gated ion-channel transmembrane domain"/>
    <property type="match status" value="1"/>
</dbReference>
<dbReference type="InterPro" id="IPR036734">
    <property type="entry name" value="Neur_chan_lig-bd_sf"/>
</dbReference>
<dbReference type="Proteomes" id="UP001596043">
    <property type="component" value="Unassembled WGS sequence"/>
</dbReference>
<dbReference type="InterPro" id="IPR036719">
    <property type="entry name" value="Neuro-gated_channel_TM_sf"/>
</dbReference>
<dbReference type="SUPFAM" id="SSF90112">
    <property type="entry name" value="Neurotransmitter-gated ion-channel transmembrane pore"/>
    <property type="match status" value="1"/>
</dbReference>
<proteinExistence type="predicted"/>
<feature type="transmembrane region" description="Helical" evidence="5">
    <location>
        <begin position="276"/>
        <end position="293"/>
    </location>
</feature>
<feature type="domain" description="Neurotransmitter-gated ion-channel ligand-binding" evidence="6">
    <location>
        <begin position="44"/>
        <end position="240"/>
    </location>
</feature>
<accession>A0ABV9I236</accession>
<keyword evidence="4 5" id="KW-0472">Membrane</keyword>
<dbReference type="CDD" id="cd19050">
    <property type="entry name" value="LGIC_TM_bact"/>
    <property type="match status" value="1"/>
</dbReference>
<comment type="subcellular location">
    <subcellularLocation>
        <location evidence="1">Membrane</location>
        <topology evidence="1">Multi-pass membrane protein</topology>
    </subcellularLocation>
</comment>
<feature type="transmembrane region" description="Helical" evidence="5">
    <location>
        <begin position="346"/>
        <end position="363"/>
    </location>
</feature>
<dbReference type="CDD" id="cd18988">
    <property type="entry name" value="LGIC_ECD_bact"/>
    <property type="match status" value="1"/>
</dbReference>
<name>A0ABV9I236_9FLAO</name>
<dbReference type="SUPFAM" id="SSF63712">
    <property type="entry name" value="Nicotinic receptor ligand binding domain-like"/>
    <property type="match status" value="1"/>
</dbReference>
<evidence type="ECO:0000256" key="2">
    <source>
        <dbReference type="ARBA" id="ARBA00022692"/>
    </source>
</evidence>
<evidence type="ECO:0000313" key="8">
    <source>
        <dbReference type="Proteomes" id="UP001596043"/>
    </source>
</evidence>
<evidence type="ECO:0000256" key="1">
    <source>
        <dbReference type="ARBA" id="ARBA00004141"/>
    </source>
</evidence>
<evidence type="ECO:0000256" key="4">
    <source>
        <dbReference type="ARBA" id="ARBA00023136"/>
    </source>
</evidence>
<keyword evidence="3 5" id="KW-1133">Transmembrane helix</keyword>
<reference evidence="8" key="1">
    <citation type="journal article" date="2019" name="Int. J. Syst. Evol. Microbiol.">
        <title>The Global Catalogue of Microorganisms (GCM) 10K type strain sequencing project: providing services to taxonomists for standard genome sequencing and annotation.</title>
        <authorList>
            <consortium name="The Broad Institute Genomics Platform"/>
            <consortium name="The Broad Institute Genome Sequencing Center for Infectious Disease"/>
            <person name="Wu L."/>
            <person name="Ma J."/>
        </authorList>
    </citation>
    <scope>NUCLEOTIDE SEQUENCE [LARGE SCALE GENOMIC DNA]</scope>
    <source>
        <strain evidence="8">YJ-61-S</strain>
    </source>
</reference>
<feature type="transmembrane region" description="Helical" evidence="5">
    <location>
        <begin position="247"/>
        <end position="269"/>
    </location>
</feature>
<evidence type="ECO:0000256" key="3">
    <source>
        <dbReference type="ARBA" id="ARBA00022989"/>
    </source>
</evidence>
<dbReference type="Pfam" id="PF02931">
    <property type="entry name" value="Neur_chan_LBD"/>
    <property type="match status" value="1"/>
</dbReference>
<dbReference type="Gene3D" id="2.70.170.10">
    <property type="entry name" value="Neurotransmitter-gated ion-channel ligand-binding domain"/>
    <property type="match status" value="1"/>
</dbReference>
<feature type="transmembrane region" description="Helical" evidence="5">
    <location>
        <begin position="305"/>
        <end position="326"/>
    </location>
</feature>
<evidence type="ECO:0000256" key="5">
    <source>
        <dbReference type="SAM" id="Phobius"/>
    </source>
</evidence>
<dbReference type="InterPro" id="IPR006202">
    <property type="entry name" value="Neur_chan_lig-bd"/>
</dbReference>
<keyword evidence="8" id="KW-1185">Reference proteome</keyword>
<keyword evidence="2 5" id="KW-0812">Transmembrane</keyword>
<comment type="caution">
    <text evidence="7">The sequence shown here is derived from an EMBL/GenBank/DDBJ whole genome shotgun (WGS) entry which is preliminary data.</text>
</comment>
<gene>
    <name evidence="7" type="ORF">ACFO3O_17605</name>
</gene>
<organism evidence="7 8">
    <name type="scientific">Dokdonia ponticola</name>
    <dbReference type="NCBI Taxonomy" id="2041041"/>
    <lineage>
        <taxon>Bacteria</taxon>
        <taxon>Pseudomonadati</taxon>
        <taxon>Bacteroidota</taxon>
        <taxon>Flavobacteriia</taxon>
        <taxon>Flavobacteriales</taxon>
        <taxon>Flavobacteriaceae</taxon>
        <taxon>Dokdonia</taxon>
    </lineage>
</organism>